<dbReference type="InterPro" id="IPR011990">
    <property type="entry name" value="TPR-like_helical_dom_sf"/>
</dbReference>
<proteinExistence type="predicted"/>
<keyword evidence="2 10" id="KW-0723">Serine/threonine-protein kinase</keyword>
<dbReference type="SUPFAM" id="SSF56112">
    <property type="entry name" value="Protein kinase-like (PK-like)"/>
    <property type="match status" value="1"/>
</dbReference>
<evidence type="ECO:0000256" key="2">
    <source>
        <dbReference type="ARBA" id="ARBA00022527"/>
    </source>
</evidence>
<keyword evidence="6" id="KW-0067">ATP-binding</keyword>
<dbReference type="InterPro" id="IPR031636">
    <property type="entry name" value="PknG_TPR"/>
</dbReference>
<feature type="domain" description="Protein kinase" evidence="9">
    <location>
        <begin position="151"/>
        <end position="429"/>
    </location>
</feature>
<dbReference type="EMBL" id="CP021744">
    <property type="protein sequence ID" value="ARZ69585.1"/>
    <property type="molecule type" value="Genomic_DNA"/>
</dbReference>
<evidence type="ECO:0000259" key="9">
    <source>
        <dbReference type="PROSITE" id="PS50011"/>
    </source>
</evidence>
<dbReference type="Proteomes" id="UP000195755">
    <property type="component" value="Chromosome"/>
</dbReference>
<dbReference type="PROSITE" id="PS50011">
    <property type="entry name" value="PROTEIN_KINASE_DOM"/>
    <property type="match status" value="1"/>
</dbReference>
<evidence type="ECO:0000256" key="1">
    <source>
        <dbReference type="ARBA" id="ARBA00012513"/>
    </source>
</evidence>
<dbReference type="InterPro" id="IPR011009">
    <property type="entry name" value="Kinase-like_dom_sf"/>
</dbReference>
<dbReference type="AlphaFoldDB" id="A0A1Z2L5L5"/>
<dbReference type="EC" id="2.7.11.1" evidence="1"/>
<protein>
    <recommendedName>
        <fullName evidence="1">non-specific serine/threonine protein kinase</fullName>
        <ecNumber evidence="1">2.7.11.1</ecNumber>
    </recommendedName>
</protein>
<dbReference type="CDD" id="cd14014">
    <property type="entry name" value="STKc_PknB_like"/>
    <property type="match status" value="1"/>
</dbReference>
<dbReference type="KEGG" id="salj:SMD11_3970"/>
<dbReference type="RefSeq" id="WP_159395325.1">
    <property type="nucleotide sequence ID" value="NZ_CP021744.1"/>
</dbReference>
<evidence type="ECO:0000256" key="7">
    <source>
        <dbReference type="ARBA" id="ARBA00047899"/>
    </source>
</evidence>
<evidence type="ECO:0000256" key="3">
    <source>
        <dbReference type="ARBA" id="ARBA00022679"/>
    </source>
</evidence>
<keyword evidence="4" id="KW-0547">Nucleotide-binding</keyword>
<sequence length="770" mass="83618">MTPQIPQAPQAPRADCERPDCRGCSADGTGFCRVTGHALRVPAQADGLAESPPTAGTHRRRATDRLFTVGPAGDGLLDLPVVRAPSPEDLVVTDRYAPLGGRTCGWEGCTAVVGRAYAGQPALTTGFCSRCGHPYDFTPQLSPGDLVGEQYRVVGCLANGGLGWIYLAEDIRLEDHPVALKGLIHTGDPGTPLHIERDYLTRLDHPRIVRIINYVTHPGRSGTDGDPEEPPVDYIVMEFVNGMPLSQVRDRIGRREGPFGEDRVFEYVLAYGCDILDALDHLHREGLVYCDLKPNNVMHQGDRVKLIDLGAVRVIGDLEGPVMGARAFMAPEVIDRLAAGLSPRSDLYSAGMTLRALSDEAGPRPPGLAGESYERAVARAVAEEPLARYPGARAMSEQLRGVLREIRSLRTEREHPEPSTLFTPTAALLDASLGRVPPLERWLTGGRRPVLDGGLPAPDRVPLDLPVPSPDPADPAVMLLLQPTTSGPGRLVQQLEASGYDSVEIRLRQCRASLELRELDAAARYLADARHALAHGGLYDWRVHWHQGLLCLARGDTDAAEGAFDRVYSDLPGEYAPKLALGYCAEQRGDPDSAERYYQAVWQRNRSQGSAAFGLARIRLADGDRTGAVDLLSKVPEVSRHHDAARTACVRILAGRLRADQGRGLPGLAELTEALTRLPQLYLDEGHRTGPARDRLEAEILDVALDWVRAESTPTADRAGGGLFGTADEEFTIRTRLEAKLRGLARQASTPADLGALVDLANRVRPKTRF</sequence>
<evidence type="ECO:0000313" key="11">
    <source>
        <dbReference type="Proteomes" id="UP000195755"/>
    </source>
</evidence>
<evidence type="ECO:0000256" key="4">
    <source>
        <dbReference type="ARBA" id="ARBA00022741"/>
    </source>
</evidence>
<evidence type="ECO:0000256" key="8">
    <source>
        <dbReference type="ARBA" id="ARBA00048679"/>
    </source>
</evidence>
<organism evidence="10 11">
    <name type="scientific">Streptomyces albireticuli</name>
    <dbReference type="NCBI Taxonomy" id="1940"/>
    <lineage>
        <taxon>Bacteria</taxon>
        <taxon>Bacillati</taxon>
        <taxon>Actinomycetota</taxon>
        <taxon>Actinomycetes</taxon>
        <taxon>Kitasatosporales</taxon>
        <taxon>Streptomycetaceae</taxon>
        <taxon>Streptomyces</taxon>
    </lineage>
</organism>
<keyword evidence="3" id="KW-0808">Transferase</keyword>
<dbReference type="Pfam" id="PF16918">
    <property type="entry name" value="PknG_TPR"/>
    <property type="match status" value="1"/>
</dbReference>
<dbReference type="PANTHER" id="PTHR24363">
    <property type="entry name" value="SERINE/THREONINE PROTEIN KINASE"/>
    <property type="match status" value="1"/>
</dbReference>
<dbReference type="Gene3D" id="3.30.200.20">
    <property type="entry name" value="Phosphorylase Kinase, domain 1"/>
    <property type="match status" value="1"/>
</dbReference>
<evidence type="ECO:0000256" key="5">
    <source>
        <dbReference type="ARBA" id="ARBA00022777"/>
    </source>
</evidence>
<dbReference type="PANTHER" id="PTHR24363:SF0">
    <property type="entry name" value="SERINE_THREONINE KINASE LIKE DOMAIN CONTAINING 1"/>
    <property type="match status" value="1"/>
</dbReference>
<evidence type="ECO:0000256" key="6">
    <source>
        <dbReference type="ARBA" id="ARBA00022840"/>
    </source>
</evidence>
<dbReference type="InterPro" id="IPR000719">
    <property type="entry name" value="Prot_kinase_dom"/>
</dbReference>
<dbReference type="SUPFAM" id="SSF48452">
    <property type="entry name" value="TPR-like"/>
    <property type="match status" value="1"/>
</dbReference>
<comment type="catalytic activity">
    <reaction evidence="8">
        <text>L-seryl-[protein] + ATP = O-phospho-L-seryl-[protein] + ADP + H(+)</text>
        <dbReference type="Rhea" id="RHEA:17989"/>
        <dbReference type="Rhea" id="RHEA-COMP:9863"/>
        <dbReference type="Rhea" id="RHEA-COMP:11604"/>
        <dbReference type="ChEBI" id="CHEBI:15378"/>
        <dbReference type="ChEBI" id="CHEBI:29999"/>
        <dbReference type="ChEBI" id="CHEBI:30616"/>
        <dbReference type="ChEBI" id="CHEBI:83421"/>
        <dbReference type="ChEBI" id="CHEBI:456216"/>
        <dbReference type="EC" id="2.7.11.1"/>
    </reaction>
</comment>
<reference evidence="10 11" key="1">
    <citation type="submission" date="2017-06" db="EMBL/GenBank/DDBJ databases">
        <title>Streptomyces albireticuli Genome sequencing and assembly.</title>
        <authorList>
            <person name="Wang Y."/>
            <person name="Du B."/>
            <person name="Ding Y."/>
            <person name="Liu H."/>
            <person name="Hou Q."/>
            <person name="Liu K."/>
            <person name="Yao L."/>
            <person name="Wang C."/>
        </authorList>
    </citation>
    <scope>NUCLEOTIDE SEQUENCE [LARGE SCALE GENOMIC DNA]</scope>
    <source>
        <strain evidence="10 11">MDJK11</strain>
    </source>
</reference>
<dbReference type="OrthoDB" id="137117at2"/>
<dbReference type="Pfam" id="PF00069">
    <property type="entry name" value="Pkinase"/>
    <property type="match status" value="1"/>
</dbReference>
<dbReference type="InterPro" id="IPR031634">
    <property type="entry name" value="PknG_rubred"/>
</dbReference>
<comment type="catalytic activity">
    <reaction evidence="7">
        <text>L-threonyl-[protein] + ATP = O-phospho-L-threonyl-[protein] + ADP + H(+)</text>
        <dbReference type="Rhea" id="RHEA:46608"/>
        <dbReference type="Rhea" id="RHEA-COMP:11060"/>
        <dbReference type="Rhea" id="RHEA-COMP:11605"/>
        <dbReference type="ChEBI" id="CHEBI:15378"/>
        <dbReference type="ChEBI" id="CHEBI:30013"/>
        <dbReference type="ChEBI" id="CHEBI:30616"/>
        <dbReference type="ChEBI" id="CHEBI:61977"/>
        <dbReference type="ChEBI" id="CHEBI:456216"/>
        <dbReference type="EC" id="2.7.11.1"/>
    </reaction>
</comment>
<dbReference type="Gene3D" id="1.25.40.10">
    <property type="entry name" value="Tetratricopeptide repeat domain"/>
    <property type="match status" value="1"/>
</dbReference>
<dbReference type="GO" id="GO:0004674">
    <property type="term" value="F:protein serine/threonine kinase activity"/>
    <property type="evidence" value="ECO:0007669"/>
    <property type="project" value="UniProtKB-KW"/>
</dbReference>
<evidence type="ECO:0000313" key="10">
    <source>
        <dbReference type="EMBL" id="ARZ69585.1"/>
    </source>
</evidence>
<dbReference type="Pfam" id="PF16919">
    <property type="entry name" value="PknG_rubred"/>
    <property type="match status" value="1"/>
</dbReference>
<dbReference type="Gene3D" id="1.10.510.10">
    <property type="entry name" value="Transferase(Phosphotransferase) domain 1"/>
    <property type="match status" value="1"/>
</dbReference>
<accession>A0A1Z2L5L5</accession>
<dbReference type="SMART" id="SM00220">
    <property type="entry name" value="S_TKc"/>
    <property type="match status" value="1"/>
</dbReference>
<gene>
    <name evidence="10" type="primary">pknG</name>
    <name evidence="10" type="ORF">SMD11_3970</name>
</gene>
<dbReference type="GO" id="GO:0005524">
    <property type="term" value="F:ATP binding"/>
    <property type="evidence" value="ECO:0007669"/>
    <property type="project" value="UniProtKB-KW"/>
</dbReference>
<keyword evidence="5 10" id="KW-0418">Kinase</keyword>
<name>A0A1Z2L5L5_9ACTN</name>